<keyword evidence="3" id="KW-0675">Receptor</keyword>
<feature type="transmembrane region" description="Helical" evidence="6">
    <location>
        <begin position="20"/>
        <end position="44"/>
    </location>
</feature>
<comment type="caution">
    <text evidence="7">The sequence shown here is derived from an EMBL/GenBank/DDBJ whole genome shotgun (WGS) entry which is preliminary data.</text>
</comment>
<keyword evidence="6" id="KW-0472">Membrane</keyword>
<keyword evidence="8" id="KW-1185">Reference proteome</keyword>
<evidence type="ECO:0000256" key="6">
    <source>
        <dbReference type="SAM" id="Phobius"/>
    </source>
</evidence>
<dbReference type="GO" id="GO:0007200">
    <property type="term" value="P:phospholipase C-activating G protein-coupled receptor signaling pathway"/>
    <property type="evidence" value="ECO:0007669"/>
    <property type="project" value="TreeGrafter"/>
</dbReference>
<dbReference type="PANTHER" id="PTHR24232">
    <property type="entry name" value="G-PROTEIN COUPLED RECEPTOR"/>
    <property type="match status" value="1"/>
</dbReference>
<keyword evidence="2" id="KW-0297">G-protein coupled receptor</keyword>
<dbReference type="PANTHER" id="PTHR24232:SF41">
    <property type="entry name" value="LYSOPHOSPHATIDIC ACID RECEPTOR 4"/>
    <property type="match status" value="1"/>
</dbReference>
<keyword evidence="6" id="KW-0812">Transmembrane</keyword>
<feature type="transmembrane region" description="Helical" evidence="6">
    <location>
        <begin position="64"/>
        <end position="84"/>
    </location>
</feature>
<dbReference type="AlphaFoldDB" id="A0AAD3NCR7"/>
<evidence type="ECO:0000256" key="3">
    <source>
        <dbReference type="ARBA" id="ARBA00023170"/>
    </source>
</evidence>
<gene>
    <name evidence="7" type="ORF">AKAME5_002077100</name>
</gene>
<evidence type="ECO:0008006" key="9">
    <source>
        <dbReference type="Google" id="ProtNLM"/>
    </source>
</evidence>
<reference evidence="7" key="1">
    <citation type="submission" date="2022-08" db="EMBL/GenBank/DDBJ databases">
        <title>Genome sequencing of akame (Lates japonicus).</title>
        <authorList>
            <person name="Hashiguchi Y."/>
            <person name="Takahashi H."/>
        </authorList>
    </citation>
    <scope>NUCLEOTIDE SEQUENCE</scope>
    <source>
        <strain evidence="7">Kochi</strain>
    </source>
</reference>
<dbReference type="Proteomes" id="UP001279410">
    <property type="component" value="Unassembled WGS sequence"/>
</dbReference>
<evidence type="ECO:0000256" key="5">
    <source>
        <dbReference type="ARBA" id="ARBA00023224"/>
    </source>
</evidence>
<accession>A0AAD3NCR7</accession>
<evidence type="ECO:0000313" key="8">
    <source>
        <dbReference type="Proteomes" id="UP001279410"/>
    </source>
</evidence>
<feature type="transmembrane region" description="Helical" evidence="6">
    <location>
        <begin position="218"/>
        <end position="242"/>
    </location>
</feature>
<keyword evidence="4" id="KW-0325">Glycoprotein</keyword>
<dbReference type="GO" id="GO:0005886">
    <property type="term" value="C:plasma membrane"/>
    <property type="evidence" value="ECO:0007669"/>
    <property type="project" value="TreeGrafter"/>
</dbReference>
<name>A0AAD3NCR7_LATJO</name>
<dbReference type="GO" id="GO:0035025">
    <property type="term" value="P:positive regulation of Rho protein signal transduction"/>
    <property type="evidence" value="ECO:0007669"/>
    <property type="project" value="TreeGrafter"/>
</dbReference>
<keyword evidence="6" id="KW-1133">Transmembrane helix</keyword>
<evidence type="ECO:0000256" key="2">
    <source>
        <dbReference type="ARBA" id="ARBA00023040"/>
    </source>
</evidence>
<evidence type="ECO:0000256" key="1">
    <source>
        <dbReference type="ARBA" id="ARBA00004141"/>
    </source>
</evidence>
<proteinExistence type="predicted"/>
<dbReference type="GO" id="GO:0070915">
    <property type="term" value="F:lysophosphatidic acid receptor activity"/>
    <property type="evidence" value="ECO:0007669"/>
    <property type="project" value="TreeGrafter"/>
</dbReference>
<evidence type="ECO:0000313" key="7">
    <source>
        <dbReference type="EMBL" id="GLD69457.1"/>
    </source>
</evidence>
<feature type="transmembrane region" description="Helical" evidence="6">
    <location>
        <begin position="173"/>
        <end position="197"/>
    </location>
</feature>
<keyword evidence="5" id="KW-0807">Transducer</keyword>
<dbReference type="EMBL" id="BRZM01000232">
    <property type="protein sequence ID" value="GLD69457.1"/>
    <property type="molecule type" value="Genomic_DNA"/>
</dbReference>
<organism evidence="7 8">
    <name type="scientific">Lates japonicus</name>
    <name type="common">Japanese lates</name>
    <dbReference type="NCBI Taxonomy" id="270547"/>
    <lineage>
        <taxon>Eukaryota</taxon>
        <taxon>Metazoa</taxon>
        <taxon>Chordata</taxon>
        <taxon>Craniata</taxon>
        <taxon>Vertebrata</taxon>
        <taxon>Euteleostomi</taxon>
        <taxon>Actinopterygii</taxon>
        <taxon>Neopterygii</taxon>
        <taxon>Teleostei</taxon>
        <taxon>Neoteleostei</taxon>
        <taxon>Acanthomorphata</taxon>
        <taxon>Carangaria</taxon>
        <taxon>Carangaria incertae sedis</taxon>
        <taxon>Centropomidae</taxon>
        <taxon>Lates</taxon>
    </lineage>
</organism>
<comment type="subcellular location">
    <subcellularLocation>
        <location evidence="1">Membrane</location>
        <topology evidence="1">Multi-pass membrane protein</topology>
    </subcellularLocation>
</comment>
<sequence>MSVNESGAPFYHCFDSRPALLVLTAYFITKLLLLFPLYIFILYLGHQRWRQHRSLNTTSHSDIFNYNMAAVDLSSLVAYVFFFYCIDTNLPMMIEGGFYVANMVFPGEMCFHVLTCVERYLAIVHPITYRGLRLSGGASMDINMPINSSSFVNRSSSNVSLHLVMNACYRSKIFVFSVSITNLLLLPLFILILYLGYQQRRQQHNISTAATMSHSDFFMYHSIVMHLNTVLGVTFFICGSYINLQEMMSVGLSVWSVTSLGQAVVHLLTCVERYLAVVHPITYRGLRQTGGHCSSLYPQAARAGGSGWEQGARGPIKAEGFPHHHGYNGSAFV</sequence>
<evidence type="ECO:0000256" key="4">
    <source>
        <dbReference type="ARBA" id="ARBA00023180"/>
    </source>
</evidence>
<protein>
    <recommendedName>
        <fullName evidence="9">G-protein coupled receptors family 1 profile domain-containing protein</fullName>
    </recommendedName>
</protein>